<accession>A0A9P6EZP6</accession>
<reference evidence="1" key="1">
    <citation type="journal article" date="2020" name="Fungal Divers.">
        <title>Resolving the Mortierellaceae phylogeny through synthesis of multi-gene phylogenetics and phylogenomics.</title>
        <authorList>
            <person name="Vandepol N."/>
            <person name="Liber J."/>
            <person name="Desiro A."/>
            <person name="Na H."/>
            <person name="Kennedy M."/>
            <person name="Barry K."/>
            <person name="Grigoriev I.V."/>
            <person name="Miller A.N."/>
            <person name="O'Donnell K."/>
            <person name="Stajich J.E."/>
            <person name="Bonito G."/>
        </authorList>
    </citation>
    <scope>NUCLEOTIDE SEQUENCE</scope>
    <source>
        <strain evidence="1">NRRL 2591</strain>
    </source>
</reference>
<dbReference type="EMBL" id="JAAAXW010000297">
    <property type="protein sequence ID" value="KAF9538570.1"/>
    <property type="molecule type" value="Genomic_DNA"/>
</dbReference>
<gene>
    <name evidence="1" type="ORF">EC957_006438</name>
</gene>
<evidence type="ECO:0000313" key="2">
    <source>
        <dbReference type="Proteomes" id="UP000723463"/>
    </source>
</evidence>
<keyword evidence="2" id="KW-1185">Reference proteome</keyword>
<name>A0A9P6EZP6_9FUNG</name>
<evidence type="ECO:0000313" key="1">
    <source>
        <dbReference type="EMBL" id="KAF9538570.1"/>
    </source>
</evidence>
<dbReference type="Proteomes" id="UP000723463">
    <property type="component" value="Unassembled WGS sequence"/>
</dbReference>
<organism evidence="1 2">
    <name type="scientific">Mortierella hygrophila</name>
    <dbReference type="NCBI Taxonomy" id="979708"/>
    <lineage>
        <taxon>Eukaryota</taxon>
        <taxon>Fungi</taxon>
        <taxon>Fungi incertae sedis</taxon>
        <taxon>Mucoromycota</taxon>
        <taxon>Mortierellomycotina</taxon>
        <taxon>Mortierellomycetes</taxon>
        <taxon>Mortierellales</taxon>
        <taxon>Mortierellaceae</taxon>
        <taxon>Mortierella</taxon>
    </lineage>
</organism>
<comment type="caution">
    <text evidence="1">The sequence shown here is derived from an EMBL/GenBank/DDBJ whole genome shotgun (WGS) entry which is preliminary data.</text>
</comment>
<proteinExistence type="predicted"/>
<protein>
    <submittedName>
        <fullName evidence="1">Uncharacterized protein</fullName>
    </submittedName>
</protein>
<sequence length="188" mass="21328">MTHRKVGNNRVLRKDESGTYYKDIVFVPSGSLSMNNNPSASTSSTRTKEEDINEIREFYKSVLSMPKTEAQPVRRRKPNVLKQVSGATKPSSLSGTVASTPTFNEQVVNTRIQYHIICSAFVKIECALTAANYTIKHHFTPTRIKHNLKHIDNTNTTERTSNVGRNCAEELEPHHPIRIHYHQRNITA</sequence>
<dbReference type="AlphaFoldDB" id="A0A9P6EZP6"/>